<keyword evidence="3" id="KW-1185">Reference proteome</keyword>
<evidence type="ECO:0000313" key="3">
    <source>
        <dbReference type="Proteomes" id="UP001630127"/>
    </source>
</evidence>
<comment type="caution">
    <text evidence="2">The sequence shown here is derived from an EMBL/GenBank/DDBJ whole genome shotgun (WGS) entry which is preliminary data.</text>
</comment>
<accession>A0ABD3AZH7</accession>
<sequence>MSEKTNRHQRRPSQGVFVFPDNLSDPFPKNDAEESKVAALGSTPAVAHPPLTVEKGDGLPVPPPPAKSLEEMSTDNSRK</sequence>
<protein>
    <submittedName>
        <fullName evidence="2">Uncharacterized protein</fullName>
    </submittedName>
</protein>
<name>A0ABD3AZH7_9GENT</name>
<dbReference type="PANTHER" id="PTHR38527:SF4">
    <property type="entry name" value="OS05G0461600 PROTEIN"/>
    <property type="match status" value="1"/>
</dbReference>
<organism evidence="2 3">
    <name type="scientific">Cinchona calisaya</name>
    <dbReference type="NCBI Taxonomy" id="153742"/>
    <lineage>
        <taxon>Eukaryota</taxon>
        <taxon>Viridiplantae</taxon>
        <taxon>Streptophyta</taxon>
        <taxon>Embryophyta</taxon>
        <taxon>Tracheophyta</taxon>
        <taxon>Spermatophyta</taxon>
        <taxon>Magnoliopsida</taxon>
        <taxon>eudicotyledons</taxon>
        <taxon>Gunneridae</taxon>
        <taxon>Pentapetalae</taxon>
        <taxon>asterids</taxon>
        <taxon>lamiids</taxon>
        <taxon>Gentianales</taxon>
        <taxon>Rubiaceae</taxon>
        <taxon>Cinchonoideae</taxon>
        <taxon>Cinchoneae</taxon>
        <taxon>Cinchona</taxon>
    </lineage>
</organism>
<feature type="region of interest" description="Disordered" evidence="1">
    <location>
        <begin position="1"/>
        <end position="79"/>
    </location>
</feature>
<reference evidence="2 3" key="1">
    <citation type="submission" date="2024-11" db="EMBL/GenBank/DDBJ databases">
        <title>A near-complete genome assembly of Cinchona calisaya.</title>
        <authorList>
            <person name="Lian D.C."/>
            <person name="Zhao X.W."/>
            <person name="Wei L."/>
        </authorList>
    </citation>
    <scope>NUCLEOTIDE SEQUENCE [LARGE SCALE GENOMIC DNA]</scope>
    <source>
        <tissue evidence="2">Nenye</tissue>
    </source>
</reference>
<gene>
    <name evidence="2" type="ORF">ACH5RR_004835</name>
</gene>
<dbReference type="EMBL" id="JBJUIK010000002">
    <property type="protein sequence ID" value="KAL3536374.1"/>
    <property type="molecule type" value="Genomic_DNA"/>
</dbReference>
<evidence type="ECO:0000256" key="1">
    <source>
        <dbReference type="SAM" id="MobiDB-lite"/>
    </source>
</evidence>
<evidence type="ECO:0000313" key="2">
    <source>
        <dbReference type="EMBL" id="KAL3536374.1"/>
    </source>
</evidence>
<dbReference type="PANTHER" id="PTHR38527">
    <property type="entry name" value="OS01G0838200 PROTEIN"/>
    <property type="match status" value="1"/>
</dbReference>
<dbReference type="AlphaFoldDB" id="A0ABD3AZH7"/>
<dbReference type="Proteomes" id="UP001630127">
    <property type="component" value="Unassembled WGS sequence"/>
</dbReference>
<proteinExistence type="predicted"/>